<dbReference type="SUPFAM" id="SSF49384">
    <property type="entry name" value="Carbohydrate-binding domain"/>
    <property type="match status" value="1"/>
</dbReference>
<feature type="region of interest" description="Disordered" evidence="1">
    <location>
        <begin position="1"/>
        <end position="22"/>
    </location>
</feature>
<dbReference type="SUPFAM" id="SSF63446">
    <property type="entry name" value="Type I dockerin domain"/>
    <property type="match status" value="1"/>
</dbReference>
<dbReference type="Gene3D" id="1.10.1330.10">
    <property type="entry name" value="Dockerin domain"/>
    <property type="match status" value="2"/>
</dbReference>
<name>A0A5C5ZFH3_9BACT</name>
<dbReference type="InterPro" id="IPR008965">
    <property type="entry name" value="CBM2/CBM3_carb-bd_dom_sf"/>
</dbReference>
<dbReference type="Pfam" id="PF00963">
    <property type="entry name" value="Cohesin"/>
    <property type="match status" value="2"/>
</dbReference>
<evidence type="ECO:0000259" key="2">
    <source>
        <dbReference type="Pfam" id="PF00963"/>
    </source>
</evidence>
<dbReference type="Proteomes" id="UP000318478">
    <property type="component" value="Unassembled WGS sequence"/>
</dbReference>
<evidence type="ECO:0000313" key="3">
    <source>
        <dbReference type="EMBL" id="TWT85946.1"/>
    </source>
</evidence>
<accession>A0A5C5ZFH3</accession>
<dbReference type="SUPFAM" id="SSF51126">
    <property type="entry name" value="Pectin lyase-like"/>
    <property type="match status" value="2"/>
</dbReference>
<dbReference type="Gene3D" id="2.160.20.10">
    <property type="entry name" value="Single-stranded right-handed beta-helix, Pectin lyase-like"/>
    <property type="match status" value="2"/>
</dbReference>
<dbReference type="InterPro" id="IPR002102">
    <property type="entry name" value="Cohesin_dom"/>
</dbReference>
<dbReference type="RefSeq" id="WP_146584164.1">
    <property type="nucleotide sequence ID" value="NZ_SJPO01000001.1"/>
</dbReference>
<gene>
    <name evidence="3" type="ORF">Pla123a_07530</name>
</gene>
<feature type="domain" description="Cohesin" evidence="2">
    <location>
        <begin position="1549"/>
        <end position="1643"/>
    </location>
</feature>
<sequence length="2089" mass="211989">MTRHRTPNRRATPVRGAAANAARDRKLGLERLEGRLLLASDVYVEDDWIGTTPGADPDGAGPATEFGVDAFATVQEGVNATDPSGFLRINDGAYVENVDVNRAITVGGGFSLDGTLTLSAGGAVLGDGAGTATIASGDLALTSGTFLTAKINGLTPGVGHNQFVVTGEVDLGGATLDAFGSIAAAPGDSVVLIDNDASDAVVGTFAGLANGATVSVNGQDFLVFYDGGDGNDVVLAVPAITDVYVDDDWAGSTTGIDPDGSGPATKFGVDAFDNITDALAAVAVGGTVYVFDGTYTEALNLDREVTLLADTLGGASLDAGGAATGVAVASGVVASVAGFHLSGFVDTGFEVAGNLLLEDSSVAGSGGVGVEIIAGSVATIERVALDGLNTGVAVAGGAILTANTFGGTLVNSVDIRIDPTASSLGVAGSNTLSAADYYIENLAGLALDLSGAPATLFDQTDNFRIEDRLFHAPDDGASGLVRVAAGQLFVTTPGTGASDESIQAAIDAADPGDAIRVEAGLYVGDLSITTAGVELAGAGAGVSILEGVATTPQASFPLASPNINVLAGGVSIHDFTIRSPDVPGGEYASGLLVDSPNVEIYNNEFVSRQNDAAPVGTNDSLTNVAIQTWSGSNSGKASNVDGLSIHDNAFDGGGKGYYGLFVNPQADPVVDAISIADNTFVGNIWRAIEVERSNASISGNTITPSVETLHAWGGSGISVRNFTGDPIVDVTLTGNIITGADGAAGQGFANGVLLGYGAEPLQVAIDASNNLAGHDAGVRINTGDINLVGGTLSGNTTGLVATGGLITVDGAQFSGNTTGVLIGAGAAASLTGSSAAITGGEIGVDLDGGAALVQGYDLNGNTIGVRVRSDGRADLGQSPSGVDFTGLGVSSGGNDFSLYTAPASELVGAVVNLNTGGDYLSGGPQGIGGPSFFDVTAHGNLFSTTFSSQADADTVIYHDVDDPTLGFVDFTGPQDLVVSLDDLPTITTSLAIDEGGAIAVRGEFANTPQAHVVTISWGSGGLDTVIALAEGEFSFTAESPAGAYSDDPDGPNQLASFAITVLVEEVLGLESTADASLSVDVGNVAPSVPLADADGDNQIDEGQQFNLLLGPVIDPGDDAISAYQIDWGDGTPLQFVTGDALLATAAQTHLYTDGLASPERMITVDVLDEDGTWHAAGTLAISVNNVAPTATSFLPFDSVVNEGSTTTVFFAEPYADPGAQDAPLHFAYDFNGNGVFGEAGELGDGAYAGSTATPYAVVPAQFLADDDDGPRAIRGRVIDKDGGFTEYQLTIGIVNVEPVVEAGANDAAFVGAPVDHVVSFTDPGADQDWTVSVDWDGVAGFDEVFTVSSRVFNLKDLSGYTYGAGKLGQTFTVTVQIDDNDGGVDADTFDLTIVEDTLQVVNVAVNPSGVDVRFNRAIDLSVLNLYDGFADSTPDAADLLLVGQNVGPVRGSLLWDASSKTLSFLKTGGVFEADTYTLTLFSGAHTPAVGGSIAFQDTAGADLDGNGDTIAGDDFTTTFVVEPSPRTLGLPDFARGPGQAIDLSPTTTGPGTLELPITLSDANGIYAVDFDLVYDPAVLSVSVPNNNVPLGPTVPSGWNAVGNFIAPGRLRVSVTGTHSLTGANLPIVDLAASVLPTAAYGAMHRIRIENLSINEGLIDSVADEALHKVVFVGDASGSGNYTGYDASLISRVLVGIDSGFEAYDDTDPLIIADVTQDGTISGLDSSLVNREALNRNGDPLQVPEIPPVPAGGVTHAPGLIDPQLSVPAGVLINGDGVVVPVGIDVMPIEEGGVIAATYTLQYDATALSFEEAQLGAATASADGWNIDYYESAPGVLVVSLYGTAAPLPTGAGEISRLAFEVLGSAEATTPLDLEPADAADAALLWTAVDGSIDLSRLAGDYNSDGRVDAADYSLWRGSQGAAVPAFTSADGNGDGMVDNADRAVWRQNYGATLPAPIPALAPALEAPIAASAPIDSDSAELEPPSAAASETSSSSQSLEAALVDPPFNLLAPPQPASASRLKPNPATAQDAPQINVNNALMLHTKRTLIESFWHQSTYADRDRLHNPVNDGHLADAYFEELGSWFAPQV</sequence>
<protein>
    <submittedName>
        <fullName evidence="3">Cohesin domain protein</fullName>
    </submittedName>
</protein>
<feature type="domain" description="Cohesin" evidence="2">
    <location>
        <begin position="1774"/>
        <end position="1869"/>
    </location>
</feature>
<feature type="region of interest" description="Disordered" evidence="1">
    <location>
        <begin position="1975"/>
        <end position="1998"/>
    </location>
</feature>
<dbReference type="SMART" id="SM00710">
    <property type="entry name" value="PbH1"/>
    <property type="match status" value="8"/>
</dbReference>
<dbReference type="InterPro" id="IPR012334">
    <property type="entry name" value="Pectin_lyas_fold"/>
</dbReference>
<evidence type="ECO:0000256" key="1">
    <source>
        <dbReference type="SAM" id="MobiDB-lite"/>
    </source>
</evidence>
<proteinExistence type="predicted"/>
<dbReference type="GO" id="GO:0030246">
    <property type="term" value="F:carbohydrate binding"/>
    <property type="evidence" value="ECO:0007669"/>
    <property type="project" value="InterPro"/>
</dbReference>
<dbReference type="Gene3D" id="2.60.40.680">
    <property type="match status" value="2"/>
</dbReference>
<dbReference type="CDD" id="cd08547">
    <property type="entry name" value="Type_II_cohesin"/>
    <property type="match status" value="1"/>
</dbReference>
<dbReference type="GO" id="GO:0000272">
    <property type="term" value="P:polysaccharide catabolic process"/>
    <property type="evidence" value="ECO:0007669"/>
    <property type="project" value="InterPro"/>
</dbReference>
<dbReference type="EMBL" id="SJPO01000001">
    <property type="protein sequence ID" value="TWT85946.1"/>
    <property type="molecule type" value="Genomic_DNA"/>
</dbReference>
<dbReference type="InterPro" id="IPR006626">
    <property type="entry name" value="PbH1"/>
</dbReference>
<dbReference type="InterPro" id="IPR011050">
    <property type="entry name" value="Pectin_lyase_fold/virulence"/>
</dbReference>
<evidence type="ECO:0000313" key="4">
    <source>
        <dbReference type="Proteomes" id="UP000318478"/>
    </source>
</evidence>
<comment type="caution">
    <text evidence="3">The sequence shown here is derived from an EMBL/GenBank/DDBJ whole genome shotgun (WGS) entry which is preliminary data.</text>
</comment>
<dbReference type="OrthoDB" id="218726at2"/>
<keyword evidence="4" id="KW-1185">Reference proteome</keyword>
<dbReference type="InterPro" id="IPR036439">
    <property type="entry name" value="Dockerin_dom_sf"/>
</dbReference>
<organism evidence="3 4">
    <name type="scientific">Posidoniimonas polymericola</name>
    <dbReference type="NCBI Taxonomy" id="2528002"/>
    <lineage>
        <taxon>Bacteria</taxon>
        <taxon>Pseudomonadati</taxon>
        <taxon>Planctomycetota</taxon>
        <taxon>Planctomycetia</taxon>
        <taxon>Pirellulales</taxon>
        <taxon>Lacipirellulaceae</taxon>
        <taxon>Posidoniimonas</taxon>
    </lineage>
</organism>
<reference evidence="3 4" key="1">
    <citation type="submission" date="2019-02" db="EMBL/GenBank/DDBJ databases">
        <title>Deep-cultivation of Planctomycetes and their phenomic and genomic characterization uncovers novel biology.</title>
        <authorList>
            <person name="Wiegand S."/>
            <person name="Jogler M."/>
            <person name="Boedeker C."/>
            <person name="Pinto D."/>
            <person name="Vollmers J."/>
            <person name="Rivas-Marin E."/>
            <person name="Kohn T."/>
            <person name="Peeters S.H."/>
            <person name="Heuer A."/>
            <person name="Rast P."/>
            <person name="Oberbeckmann S."/>
            <person name="Bunk B."/>
            <person name="Jeske O."/>
            <person name="Meyerdierks A."/>
            <person name="Storesund J.E."/>
            <person name="Kallscheuer N."/>
            <person name="Luecker S."/>
            <person name="Lage O.M."/>
            <person name="Pohl T."/>
            <person name="Merkel B.J."/>
            <person name="Hornburger P."/>
            <person name="Mueller R.-W."/>
            <person name="Bruemmer F."/>
            <person name="Labrenz M."/>
            <person name="Spormann A.M."/>
            <person name="Op Den Camp H."/>
            <person name="Overmann J."/>
            <person name="Amann R."/>
            <person name="Jetten M.S.M."/>
            <person name="Mascher T."/>
            <person name="Medema M.H."/>
            <person name="Devos D.P."/>
            <person name="Kaster A.-K."/>
            <person name="Ovreas L."/>
            <person name="Rohde M."/>
            <person name="Galperin M.Y."/>
            <person name="Jogler C."/>
        </authorList>
    </citation>
    <scope>NUCLEOTIDE SEQUENCE [LARGE SCALE GENOMIC DNA]</scope>
    <source>
        <strain evidence="3 4">Pla123a</strain>
    </source>
</reference>